<dbReference type="InterPro" id="IPR052724">
    <property type="entry name" value="GT117_domain-containing"/>
</dbReference>
<organism evidence="2 3">
    <name type="scientific">Leptolinea tardivitalis</name>
    <dbReference type="NCBI Taxonomy" id="229920"/>
    <lineage>
        <taxon>Bacteria</taxon>
        <taxon>Bacillati</taxon>
        <taxon>Chloroflexota</taxon>
        <taxon>Anaerolineae</taxon>
        <taxon>Anaerolineales</taxon>
        <taxon>Anaerolineaceae</taxon>
        <taxon>Leptolinea</taxon>
    </lineage>
</organism>
<feature type="transmembrane region" description="Helical" evidence="1">
    <location>
        <begin position="379"/>
        <end position="397"/>
    </location>
</feature>
<sequence>MSENHRNPESKQTENVKSGWKTHFLFNLLQSDVCLQIGVFLFSVVLFESMAPSRLSSANFGSDGGDFLTAVLTNGVPHPTGYPIYLLLSELCQKIPFGTPVWRQAQASILPAGICAVLFYSTLRFFPFSGNKLACSLTTLCLTVSTLFWSQAVIVEVYALHALFLSLALFWIAAILSQPDETIRKHLTGFCAIAFVGGLGIGNHTSILLMYPAILYASWVFYKKSHSTASAVTAFAGWFSGLIPYIIIPLRAADLPAVSWGDARSWSGFLWLVSGGDYHDYLFAILPHEYLQRIISFCGMLTDNFGYIGLISGMIGVLTFQQNRKFHRITVYVFFAYTIMAVGYKTTDSLVYSLPAMVCFAIWIFWGLLYLWHYTKWSLNIGIVMSIALAISLVWTVPTRYAQVDPRSGDLAHYAETTLSGAKPGEILYPKSDGETFALWYYQYALGMRREIVIVSRGLLTYEWYREQLERNYPQFDLNSGFNNF</sequence>
<protein>
    <recommendedName>
        <fullName evidence="4">Glycosyltransferase RgtA/B/C/D-like domain-containing protein</fullName>
    </recommendedName>
</protein>
<feature type="transmembrane region" description="Helical" evidence="1">
    <location>
        <begin position="326"/>
        <end position="344"/>
    </location>
</feature>
<dbReference type="PANTHER" id="PTHR16214">
    <property type="entry name" value="TRANSMEMBRANE PROTEIN 260"/>
    <property type="match status" value="1"/>
</dbReference>
<reference evidence="2 3" key="1">
    <citation type="submission" date="2015-07" db="EMBL/GenBank/DDBJ databases">
        <title>Genome sequence of Leptolinea tardivitalis DSM 16556.</title>
        <authorList>
            <person name="Hemp J."/>
            <person name="Ward L.M."/>
            <person name="Pace L.A."/>
            <person name="Fischer W.W."/>
        </authorList>
    </citation>
    <scope>NUCLEOTIDE SEQUENCE [LARGE SCALE GENOMIC DNA]</scope>
    <source>
        <strain evidence="2 3">YMTK-2</strain>
    </source>
</reference>
<feature type="transmembrane region" description="Helical" evidence="1">
    <location>
        <begin position="228"/>
        <end position="248"/>
    </location>
</feature>
<dbReference type="Pfam" id="PF11028">
    <property type="entry name" value="TMEM260-like"/>
    <property type="match status" value="1"/>
</dbReference>
<feature type="transmembrane region" description="Helical" evidence="1">
    <location>
        <begin position="107"/>
        <end position="126"/>
    </location>
</feature>
<dbReference type="InterPro" id="IPR021280">
    <property type="entry name" value="TMEM260-like"/>
</dbReference>
<keyword evidence="3" id="KW-1185">Reference proteome</keyword>
<feature type="transmembrane region" description="Helical" evidence="1">
    <location>
        <begin position="350"/>
        <end position="372"/>
    </location>
</feature>
<dbReference type="PANTHER" id="PTHR16214:SF3">
    <property type="entry name" value="TRANSMEMBRANE PROTEIN 260"/>
    <property type="match status" value="1"/>
</dbReference>
<feature type="transmembrane region" description="Helical" evidence="1">
    <location>
        <begin position="294"/>
        <end position="319"/>
    </location>
</feature>
<dbReference type="EMBL" id="LGCK01000011">
    <property type="protein sequence ID" value="KPL71292.1"/>
    <property type="molecule type" value="Genomic_DNA"/>
</dbReference>
<evidence type="ECO:0000256" key="1">
    <source>
        <dbReference type="SAM" id="Phobius"/>
    </source>
</evidence>
<comment type="caution">
    <text evidence="2">The sequence shown here is derived from an EMBL/GenBank/DDBJ whole genome shotgun (WGS) entry which is preliminary data.</text>
</comment>
<accession>A0A0P6WQY8</accession>
<keyword evidence="1" id="KW-0472">Membrane</keyword>
<feature type="transmembrane region" description="Helical" evidence="1">
    <location>
        <begin position="24"/>
        <end position="47"/>
    </location>
</feature>
<evidence type="ECO:0000313" key="3">
    <source>
        <dbReference type="Proteomes" id="UP000050430"/>
    </source>
</evidence>
<evidence type="ECO:0008006" key="4">
    <source>
        <dbReference type="Google" id="ProtNLM"/>
    </source>
</evidence>
<dbReference type="AlphaFoldDB" id="A0A0P6WQY8"/>
<keyword evidence="1" id="KW-0812">Transmembrane</keyword>
<name>A0A0P6WQY8_9CHLR</name>
<feature type="transmembrane region" description="Helical" evidence="1">
    <location>
        <begin position="189"/>
        <end position="222"/>
    </location>
</feature>
<proteinExistence type="predicted"/>
<feature type="transmembrane region" description="Helical" evidence="1">
    <location>
        <begin position="158"/>
        <end position="177"/>
    </location>
</feature>
<keyword evidence="1" id="KW-1133">Transmembrane helix</keyword>
<gene>
    <name evidence="2" type="ORF">ADM99_11330</name>
</gene>
<evidence type="ECO:0000313" key="2">
    <source>
        <dbReference type="EMBL" id="KPL71292.1"/>
    </source>
</evidence>
<dbReference type="STRING" id="229920.ADM99_11330"/>
<dbReference type="Proteomes" id="UP000050430">
    <property type="component" value="Unassembled WGS sequence"/>
</dbReference>